<dbReference type="RefSeq" id="WP_119597599.1">
    <property type="nucleotide sequence ID" value="NZ_QXQA01000001.1"/>
</dbReference>
<dbReference type="Gene3D" id="3.40.140.10">
    <property type="entry name" value="Cytidine Deaminase, domain 2"/>
    <property type="match status" value="1"/>
</dbReference>
<evidence type="ECO:0000313" key="4">
    <source>
        <dbReference type="EMBL" id="RIX60224.1"/>
    </source>
</evidence>
<dbReference type="Proteomes" id="UP000266482">
    <property type="component" value="Unassembled WGS sequence"/>
</dbReference>
<name>A0A3A1VIT6_9BACL</name>
<dbReference type="SUPFAM" id="SSF53927">
    <property type="entry name" value="Cytidine deaminase-like"/>
    <property type="match status" value="1"/>
</dbReference>
<keyword evidence="2 3" id="KW-0501">Molybdenum cofactor biosynthesis</keyword>
<comment type="caution">
    <text evidence="4">The sequence shown here is derived from an EMBL/GenBank/DDBJ whole genome shotgun (WGS) entry which is preliminary data.</text>
</comment>
<keyword evidence="1 3" id="KW-0963">Cytoplasm</keyword>
<proteinExistence type="inferred from homology"/>
<evidence type="ECO:0000256" key="2">
    <source>
        <dbReference type="ARBA" id="ARBA00023150"/>
    </source>
</evidence>
<comment type="function">
    <text evidence="3">Required for formate dehydrogenase (FDH) activity. Acts as a sulfur carrier protein that transfers sulfur from IscS to the molybdenum cofactor prior to its insertion into FDH.</text>
</comment>
<dbReference type="PIRSF" id="PIRSF015626">
    <property type="entry name" value="FdhD"/>
    <property type="match status" value="1"/>
</dbReference>
<feature type="active site" description="Cysteine persulfide intermediate" evidence="3">
    <location>
        <position position="110"/>
    </location>
</feature>
<dbReference type="EMBL" id="QXQA01000001">
    <property type="protein sequence ID" value="RIX60224.1"/>
    <property type="molecule type" value="Genomic_DNA"/>
</dbReference>
<reference evidence="4 5" key="1">
    <citation type="submission" date="2018-09" db="EMBL/GenBank/DDBJ databases">
        <title>Paenibacillus aracenensis nov. sp. isolated from a cave in southern Spain.</title>
        <authorList>
            <person name="Jurado V."/>
            <person name="Gutierrez-Patricio S."/>
            <person name="Gonzalez-Pimentel J.L."/>
            <person name="Miller A.Z."/>
            <person name="Laiz L."/>
            <person name="Saiz-Jimenez C."/>
        </authorList>
    </citation>
    <scope>NUCLEOTIDE SEQUENCE [LARGE SCALE GENOMIC DNA]</scope>
    <source>
        <strain evidence="4 5">DSM 22867</strain>
    </source>
</reference>
<accession>A0A3A1VIT6</accession>
<keyword evidence="5" id="KW-1185">Reference proteome</keyword>
<evidence type="ECO:0000313" key="5">
    <source>
        <dbReference type="Proteomes" id="UP000266482"/>
    </source>
</evidence>
<dbReference type="NCBIfam" id="TIGR00129">
    <property type="entry name" value="fdhD_narQ"/>
    <property type="match status" value="1"/>
</dbReference>
<dbReference type="InterPro" id="IPR016193">
    <property type="entry name" value="Cytidine_deaminase-like"/>
</dbReference>
<dbReference type="Gene3D" id="3.10.20.10">
    <property type="match status" value="1"/>
</dbReference>
<evidence type="ECO:0000256" key="1">
    <source>
        <dbReference type="ARBA" id="ARBA00022490"/>
    </source>
</evidence>
<dbReference type="GO" id="GO:0005737">
    <property type="term" value="C:cytoplasm"/>
    <property type="evidence" value="ECO:0007669"/>
    <property type="project" value="UniProtKB-SubCell"/>
</dbReference>
<comment type="subcellular location">
    <subcellularLocation>
        <location evidence="3">Cytoplasm</location>
    </subcellularLocation>
</comment>
<dbReference type="PANTHER" id="PTHR30592:SF1">
    <property type="entry name" value="SULFUR CARRIER PROTEIN FDHD"/>
    <property type="match status" value="1"/>
</dbReference>
<evidence type="ECO:0000256" key="3">
    <source>
        <dbReference type="HAMAP-Rule" id="MF_00187"/>
    </source>
</evidence>
<dbReference type="GO" id="GO:0097163">
    <property type="term" value="F:sulfur carrier activity"/>
    <property type="evidence" value="ECO:0007669"/>
    <property type="project" value="UniProtKB-UniRule"/>
</dbReference>
<dbReference type="AlphaFoldDB" id="A0A3A1VIT6"/>
<protein>
    <recommendedName>
        <fullName evidence="3">Sulfur carrier protein FdhD</fullName>
    </recommendedName>
</protein>
<dbReference type="OrthoDB" id="9782042at2"/>
<comment type="caution">
    <text evidence="3">Lacks conserved residue(s) required for the propagation of feature annotation.</text>
</comment>
<comment type="similarity">
    <text evidence="3">Belongs to the FdhD family.</text>
</comment>
<dbReference type="GO" id="GO:0006777">
    <property type="term" value="P:Mo-molybdopterin cofactor biosynthetic process"/>
    <property type="evidence" value="ECO:0007669"/>
    <property type="project" value="UniProtKB-UniRule"/>
</dbReference>
<keyword evidence="4" id="KW-0808">Transferase</keyword>
<dbReference type="InterPro" id="IPR003786">
    <property type="entry name" value="FdhD"/>
</dbReference>
<organism evidence="4 5">
    <name type="scientific">Paenibacillus nanensis</name>
    <dbReference type="NCBI Taxonomy" id="393251"/>
    <lineage>
        <taxon>Bacteria</taxon>
        <taxon>Bacillati</taxon>
        <taxon>Bacillota</taxon>
        <taxon>Bacilli</taxon>
        <taxon>Bacillales</taxon>
        <taxon>Paenibacillaceae</taxon>
        <taxon>Paenibacillus</taxon>
    </lineage>
</organism>
<gene>
    <name evidence="3 4" type="primary">fdhD</name>
    <name evidence="4" type="ORF">D3P08_01200</name>
</gene>
<dbReference type="GO" id="GO:0016783">
    <property type="term" value="F:sulfurtransferase activity"/>
    <property type="evidence" value="ECO:0007669"/>
    <property type="project" value="InterPro"/>
</dbReference>
<sequence>MEQGNLTTWRAVRYTGGGNEQMEEIDDPIAAELALTVKLDGDELATIVCSPSHLRELVFGFLASEGIIRVPGQVEKLTIDEERGYAYLKLAGLPSISRDKMAKRWIGSCCGKSRQFYFHNDMLTARTIMTRYTIRAEQCIKLMELLQASSIDFHRSGGVHNAALADGDKLLSVMTDIGRHNALDKLYGYCMLQGVKPEGKAIVFSGRLSSEVVLKAAKMGCGVLLSKSAPTDLALRLADDLGITCAGFIRMGGMTVYTHPERIIMNQSLP</sequence>
<dbReference type="PANTHER" id="PTHR30592">
    <property type="entry name" value="FORMATE DEHYDROGENASE"/>
    <property type="match status" value="1"/>
</dbReference>
<dbReference type="Pfam" id="PF02634">
    <property type="entry name" value="FdhD-NarQ"/>
    <property type="match status" value="1"/>
</dbReference>
<dbReference type="HAMAP" id="MF_00187">
    <property type="entry name" value="FdhD"/>
    <property type="match status" value="1"/>
</dbReference>